<comment type="caution">
    <text evidence="2">The sequence shown here is derived from an EMBL/GenBank/DDBJ whole genome shotgun (WGS) entry which is preliminary data.</text>
</comment>
<organism evidence="2 3">
    <name type="scientific">Enhygromyxa salina</name>
    <dbReference type="NCBI Taxonomy" id="215803"/>
    <lineage>
        <taxon>Bacteria</taxon>
        <taxon>Pseudomonadati</taxon>
        <taxon>Myxococcota</taxon>
        <taxon>Polyangia</taxon>
        <taxon>Nannocystales</taxon>
        <taxon>Nannocystaceae</taxon>
        <taxon>Enhygromyxa</taxon>
    </lineage>
</organism>
<evidence type="ECO:0000256" key="1">
    <source>
        <dbReference type="SAM" id="Phobius"/>
    </source>
</evidence>
<keyword evidence="3" id="KW-1185">Reference proteome</keyword>
<evidence type="ECO:0000313" key="3">
    <source>
        <dbReference type="Proteomes" id="UP000237968"/>
    </source>
</evidence>
<accession>A0A2S9YD44</accession>
<dbReference type="Proteomes" id="UP000237968">
    <property type="component" value="Unassembled WGS sequence"/>
</dbReference>
<gene>
    <name evidence="2" type="ORF">ENSA5_19010</name>
</gene>
<proteinExistence type="predicted"/>
<protein>
    <submittedName>
        <fullName evidence="2">Uncharacterized protein</fullName>
    </submittedName>
</protein>
<dbReference type="RefSeq" id="WP_181197573.1">
    <property type="nucleotide sequence ID" value="NZ_PVNK01000108.1"/>
</dbReference>
<dbReference type="EMBL" id="PVNK01000108">
    <property type="protein sequence ID" value="PRQ02962.1"/>
    <property type="molecule type" value="Genomic_DNA"/>
</dbReference>
<name>A0A2S9YD44_9BACT</name>
<reference evidence="2 3" key="1">
    <citation type="submission" date="2018-03" db="EMBL/GenBank/DDBJ databases">
        <title>Draft Genome Sequences of the Obligatory Marine Myxobacteria Enhygromyxa salina SWB005.</title>
        <authorList>
            <person name="Poehlein A."/>
            <person name="Moghaddam J.A."/>
            <person name="Harms H."/>
            <person name="Alanjari M."/>
            <person name="Koenig G.M."/>
            <person name="Daniel R."/>
            <person name="Schaeberle T.F."/>
        </authorList>
    </citation>
    <scope>NUCLEOTIDE SEQUENCE [LARGE SCALE GENOMIC DNA]</scope>
    <source>
        <strain evidence="2 3">SWB005</strain>
    </source>
</reference>
<keyword evidence="1" id="KW-0472">Membrane</keyword>
<evidence type="ECO:0000313" key="2">
    <source>
        <dbReference type="EMBL" id="PRQ02962.1"/>
    </source>
</evidence>
<keyword evidence="1" id="KW-1133">Transmembrane helix</keyword>
<feature type="transmembrane region" description="Helical" evidence="1">
    <location>
        <begin position="49"/>
        <end position="66"/>
    </location>
</feature>
<sequence>MVEYQSAIIHEHARRLYSHATAIIVFYALLGSMLGGIASYAMFDEPGPALMGALLSCLLGAAVGRTRSFQLRLEAQLALCQMRIEQHTLHVAQAQPHSTMQPLHGAPPVR</sequence>
<feature type="transmembrane region" description="Helical" evidence="1">
    <location>
        <begin position="20"/>
        <end position="43"/>
    </location>
</feature>
<dbReference type="AlphaFoldDB" id="A0A2S9YD44"/>
<keyword evidence="1" id="KW-0812">Transmembrane</keyword>